<dbReference type="SUPFAM" id="SSF51556">
    <property type="entry name" value="Metallo-dependent hydrolases"/>
    <property type="match status" value="1"/>
</dbReference>
<comment type="similarity">
    <text evidence="1">Belongs to the metallo-dependent hydrolases superfamily. TatD-type hydrolase family.</text>
</comment>
<dbReference type="PANTHER" id="PTHR46317">
    <property type="entry name" value="HYDROLASE OF PHP SUPERFAMILY-RELATED PROTEIN"/>
    <property type="match status" value="1"/>
</dbReference>
<accession>A0A1I3RLK9</accession>
<dbReference type="GO" id="GO:0016788">
    <property type="term" value="F:hydrolase activity, acting on ester bonds"/>
    <property type="evidence" value="ECO:0007669"/>
    <property type="project" value="InterPro"/>
</dbReference>
<evidence type="ECO:0000313" key="6">
    <source>
        <dbReference type="Proteomes" id="UP000199545"/>
    </source>
</evidence>
<reference evidence="5 6" key="1">
    <citation type="submission" date="2016-10" db="EMBL/GenBank/DDBJ databases">
        <authorList>
            <person name="de Groot N.N."/>
        </authorList>
    </citation>
    <scope>NUCLEOTIDE SEQUENCE [LARGE SCALE GENOMIC DNA]</scope>
    <source>
        <strain evidence="5 6">DSM 44778</strain>
    </source>
</reference>
<dbReference type="GO" id="GO:0046872">
    <property type="term" value="F:metal ion binding"/>
    <property type="evidence" value="ECO:0007669"/>
    <property type="project" value="UniProtKB-KW"/>
</dbReference>
<evidence type="ECO:0000256" key="1">
    <source>
        <dbReference type="ARBA" id="ARBA00009275"/>
    </source>
</evidence>
<feature type="binding site" evidence="4">
    <location>
        <position position="156"/>
    </location>
    <ligand>
        <name>a divalent metal cation</name>
        <dbReference type="ChEBI" id="CHEBI:60240"/>
        <label>2</label>
    </ligand>
</feature>
<dbReference type="CDD" id="cd01310">
    <property type="entry name" value="TatD_DNAse"/>
    <property type="match status" value="1"/>
</dbReference>
<dbReference type="RefSeq" id="WP_093230315.1">
    <property type="nucleotide sequence ID" value="NZ_FORR01000010.1"/>
</dbReference>
<dbReference type="Gene3D" id="3.20.20.140">
    <property type="entry name" value="Metal-dependent hydrolases"/>
    <property type="match status" value="1"/>
</dbReference>
<name>A0A1I3RLK9_9BACL</name>
<dbReference type="EMBL" id="FORR01000010">
    <property type="protein sequence ID" value="SFJ46056.1"/>
    <property type="molecule type" value="Genomic_DNA"/>
</dbReference>
<keyword evidence="6" id="KW-1185">Reference proteome</keyword>
<protein>
    <submittedName>
        <fullName evidence="5">TatD DNase family protein</fullName>
    </submittedName>
</protein>
<feature type="binding site" evidence="4">
    <location>
        <position position="7"/>
    </location>
    <ligand>
        <name>a divalent metal cation</name>
        <dbReference type="ChEBI" id="CHEBI:60240"/>
        <label>1</label>
    </ligand>
</feature>
<sequence length="255" mass="29421">MNYFDAHIHLEKYTDTEIDQILRDPQLEGVLAVSMDLPSSERTLALKRRFPDKIRIACGFHPEQEAQEVEPLVRFIQAHADEIDAIGEIGLPYYLHQTNTQMGQSFHYLSYTEILRTFLQLAKDLDKPVILHAVYDDAARACDLLEEYGIRRAHFHWIKADPSTLKRMAEHQYYVSFTPDILYKKKTADIAAIYPLSLIMVETDGPWPFEGPFTGMKTTPTMLPEVIQHIAHLRQINPVELEAILLNNVKQFLSE</sequence>
<dbReference type="OrthoDB" id="9775608at2"/>
<dbReference type="STRING" id="46223.SAMN05421852_11043"/>
<dbReference type="InterPro" id="IPR032466">
    <property type="entry name" value="Metal_Hydrolase"/>
</dbReference>
<gene>
    <name evidence="5" type="ORF">SAMN05421852_11043</name>
</gene>
<feature type="binding site" evidence="4">
    <location>
        <position position="204"/>
    </location>
    <ligand>
        <name>a divalent metal cation</name>
        <dbReference type="ChEBI" id="CHEBI:60240"/>
        <label>1</label>
    </ligand>
</feature>
<keyword evidence="2 4" id="KW-0479">Metal-binding</keyword>
<feature type="binding site" evidence="4">
    <location>
        <position position="132"/>
    </location>
    <ligand>
        <name>a divalent metal cation</name>
        <dbReference type="ChEBI" id="CHEBI:60240"/>
        <label>2</label>
    </ligand>
</feature>
<evidence type="ECO:0000256" key="4">
    <source>
        <dbReference type="PIRSR" id="PIRSR005902-1"/>
    </source>
</evidence>
<keyword evidence="3" id="KW-0378">Hydrolase</keyword>
<evidence type="ECO:0000256" key="3">
    <source>
        <dbReference type="ARBA" id="ARBA00022801"/>
    </source>
</evidence>
<feature type="binding site" evidence="4">
    <location>
        <position position="9"/>
    </location>
    <ligand>
        <name>a divalent metal cation</name>
        <dbReference type="ChEBI" id="CHEBI:60240"/>
        <label>1</label>
    </ligand>
</feature>
<dbReference type="PIRSF" id="PIRSF005902">
    <property type="entry name" value="DNase_TatD"/>
    <property type="match status" value="1"/>
</dbReference>
<feature type="binding site" evidence="4">
    <location>
        <position position="88"/>
    </location>
    <ligand>
        <name>a divalent metal cation</name>
        <dbReference type="ChEBI" id="CHEBI:60240"/>
        <label>1</label>
    </ligand>
</feature>
<organism evidence="5 6">
    <name type="scientific">Thermoflavimicrobium dichotomicum</name>
    <dbReference type="NCBI Taxonomy" id="46223"/>
    <lineage>
        <taxon>Bacteria</taxon>
        <taxon>Bacillati</taxon>
        <taxon>Bacillota</taxon>
        <taxon>Bacilli</taxon>
        <taxon>Bacillales</taxon>
        <taxon>Thermoactinomycetaceae</taxon>
        <taxon>Thermoflavimicrobium</taxon>
    </lineage>
</organism>
<evidence type="ECO:0000313" key="5">
    <source>
        <dbReference type="EMBL" id="SFJ46056.1"/>
    </source>
</evidence>
<dbReference type="InterPro" id="IPR001130">
    <property type="entry name" value="TatD-like"/>
</dbReference>
<evidence type="ECO:0000256" key="2">
    <source>
        <dbReference type="ARBA" id="ARBA00022723"/>
    </source>
</evidence>
<dbReference type="PANTHER" id="PTHR46317:SF1">
    <property type="entry name" value="HYDROLASE, TATD FAMILY"/>
    <property type="match status" value="1"/>
</dbReference>
<dbReference type="AlphaFoldDB" id="A0A1I3RLK9"/>
<dbReference type="Pfam" id="PF01026">
    <property type="entry name" value="TatD_DNase"/>
    <property type="match status" value="1"/>
</dbReference>
<proteinExistence type="inferred from homology"/>
<dbReference type="Proteomes" id="UP000199545">
    <property type="component" value="Unassembled WGS sequence"/>
</dbReference>